<keyword evidence="3" id="KW-1185">Reference proteome</keyword>
<name>A0ABR2WWF9_9FUNG</name>
<feature type="transmembrane region" description="Helical" evidence="1">
    <location>
        <begin position="97"/>
        <end position="119"/>
    </location>
</feature>
<proteinExistence type="predicted"/>
<evidence type="ECO:0000313" key="3">
    <source>
        <dbReference type="Proteomes" id="UP001479436"/>
    </source>
</evidence>
<protein>
    <submittedName>
        <fullName evidence="2">Uncharacterized protein</fullName>
    </submittedName>
</protein>
<keyword evidence="1" id="KW-0472">Membrane</keyword>
<feature type="transmembrane region" description="Helical" evidence="1">
    <location>
        <begin position="50"/>
        <end position="76"/>
    </location>
</feature>
<dbReference type="EMBL" id="JASJQH010000217">
    <property type="protein sequence ID" value="KAK9765863.1"/>
    <property type="molecule type" value="Genomic_DNA"/>
</dbReference>
<evidence type="ECO:0000313" key="2">
    <source>
        <dbReference type="EMBL" id="KAK9765863.1"/>
    </source>
</evidence>
<organism evidence="2 3">
    <name type="scientific">Basidiobolus ranarum</name>
    <dbReference type="NCBI Taxonomy" id="34480"/>
    <lineage>
        <taxon>Eukaryota</taxon>
        <taxon>Fungi</taxon>
        <taxon>Fungi incertae sedis</taxon>
        <taxon>Zoopagomycota</taxon>
        <taxon>Entomophthoromycotina</taxon>
        <taxon>Basidiobolomycetes</taxon>
        <taxon>Basidiobolales</taxon>
        <taxon>Basidiobolaceae</taxon>
        <taxon>Basidiobolus</taxon>
    </lineage>
</organism>
<gene>
    <name evidence="2" type="ORF">K7432_005475</name>
</gene>
<keyword evidence="1" id="KW-1133">Transmembrane helix</keyword>
<feature type="transmembrane region" description="Helical" evidence="1">
    <location>
        <begin position="7"/>
        <end position="30"/>
    </location>
</feature>
<keyword evidence="1" id="KW-0812">Transmembrane</keyword>
<accession>A0ABR2WWF9</accession>
<dbReference type="Proteomes" id="UP001479436">
    <property type="component" value="Unassembled WGS sequence"/>
</dbReference>
<reference evidence="2 3" key="1">
    <citation type="submission" date="2023-04" db="EMBL/GenBank/DDBJ databases">
        <title>Genome of Basidiobolus ranarum AG-B5.</title>
        <authorList>
            <person name="Stajich J.E."/>
            <person name="Carter-House D."/>
            <person name="Gryganskyi A."/>
        </authorList>
    </citation>
    <scope>NUCLEOTIDE SEQUENCE [LARGE SCALE GENOMIC DNA]</scope>
    <source>
        <strain evidence="2 3">AG-B5</strain>
    </source>
</reference>
<evidence type="ECO:0000256" key="1">
    <source>
        <dbReference type="SAM" id="Phobius"/>
    </source>
</evidence>
<comment type="caution">
    <text evidence="2">The sequence shown here is derived from an EMBL/GenBank/DDBJ whole genome shotgun (WGS) entry which is preliminary data.</text>
</comment>
<sequence>MEKSWWTYAYLVDWTIAIALSGAAVLLQVFHNSRPELDSTFVVDDQTVTIFGLYAITLIVPFVTIVLYQGFIVFWVHWIRRASEHRDVAMIHEIHNGFLGLTSGFGLTAIIIESIYMILAKVPNSACQGKSESANETGKVHVYITQSPFQQCQYRVVIHKHTALLGIDFGLHLTNQPRPDYSR</sequence>